<dbReference type="InterPro" id="IPR014852">
    <property type="entry name" value="YwhD"/>
</dbReference>
<dbReference type="Pfam" id="PF08741">
    <property type="entry name" value="YwhD"/>
    <property type="match status" value="1"/>
</dbReference>
<comment type="caution">
    <text evidence="1">The sequence shown here is derived from an EMBL/GenBank/DDBJ whole genome shotgun (WGS) entry which is preliminary data.</text>
</comment>
<evidence type="ECO:0000313" key="1">
    <source>
        <dbReference type="EMBL" id="TDY49512.1"/>
    </source>
</evidence>
<sequence>MQKLGLTGTSKHQTDDQMKGISAVLMDGDEVFVDNGAIHAKSRIEIGIQFVKSLAEVPNPRRVVGLWVTLKRFESGMGYSGAMPFELWIDAEAKLGYKKLAEQVNSMDKAVRGTVDLSQLTAAETERFASFLRQTRPDLWERAVQGFRSAFAPAESGT</sequence>
<dbReference type="EMBL" id="SORF01000004">
    <property type="protein sequence ID" value="TDY49512.1"/>
    <property type="molecule type" value="Genomic_DNA"/>
</dbReference>
<dbReference type="AlphaFoldDB" id="A0A4R8LR13"/>
<keyword evidence="2" id="KW-1185">Reference proteome</keyword>
<organism evidence="1 2">
    <name type="scientific">Alicyclobacillus sacchari</name>
    <dbReference type="NCBI Taxonomy" id="392010"/>
    <lineage>
        <taxon>Bacteria</taxon>
        <taxon>Bacillati</taxon>
        <taxon>Bacillota</taxon>
        <taxon>Bacilli</taxon>
        <taxon>Bacillales</taxon>
        <taxon>Alicyclobacillaceae</taxon>
        <taxon>Alicyclobacillus</taxon>
    </lineage>
</organism>
<gene>
    <name evidence="1" type="ORF">C7445_10423</name>
</gene>
<dbReference type="OrthoDB" id="2374547at2"/>
<dbReference type="RefSeq" id="WP_134158968.1">
    <property type="nucleotide sequence ID" value="NZ_BSUS01000001.1"/>
</dbReference>
<dbReference type="Proteomes" id="UP000294581">
    <property type="component" value="Unassembled WGS sequence"/>
</dbReference>
<reference evidence="1 2" key="1">
    <citation type="submission" date="2019-03" db="EMBL/GenBank/DDBJ databases">
        <title>Genomic Encyclopedia of Type Strains, Phase IV (KMG-IV): sequencing the most valuable type-strain genomes for metagenomic binning, comparative biology and taxonomic classification.</title>
        <authorList>
            <person name="Goeker M."/>
        </authorList>
    </citation>
    <scope>NUCLEOTIDE SEQUENCE [LARGE SCALE GENOMIC DNA]</scope>
    <source>
        <strain evidence="1 2">DSM 17974</strain>
    </source>
</reference>
<proteinExistence type="predicted"/>
<protein>
    <submittedName>
        <fullName evidence="1">YwhD-like protein</fullName>
    </submittedName>
</protein>
<accession>A0A4R8LR13</accession>
<evidence type="ECO:0000313" key="2">
    <source>
        <dbReference type="Proteomes" id="UP000294581"/>
    </source>
</evidence>
<name>A0A4R8LR13_9BACL</name>